<dbReference type="InterPro" id="IPR036118">
    <property type="entry name" value="UreE_N_sf"/>
</dbReference>
<comment type="similarity">
    <text evidence="5">Belongs to the UreE family.</text>
</comment>
<feature type="region of interest" description="Disordered" evidence="6">
    <location>
        <begin position="155"/>
        <end position="189"/>
    </location>
</feature>
<dbReference type="SUPFAM" id="SSF69737">
    <property type="entry name" value="Urease metallochaperone UreE, C-terminal domain"/>
    <property type="match status" value="1"/>
</dbReference>
<dbReference type="GO" id="GO:0065003">
    <property type="term" value="P:protein-containing complex assembly"/>
    <property type="evidence" value="ECO:0007669"/>
    <property type="project" value="InterPro"/>
</dbReference>
<comment type="subcellular location">
    <subcellularLocation>
        <location evidence="1 5">Cytoplasm</location>
    </subcellularLocation>
</comment>
<gene>
    <name evidence="5" type="primary">ureE</name>
    <name evidence="8" type="ORF">SAJA_01820</name>
</gene>
<feature type="compositionally biased region" description="Basic residues" evidence="6">
    <location>
        <begin position="161"/>
        <end position="171"/>
    </location>
</feature>
<proteinExistence type="inferred from homology"/>
<evidence type="ECO:0000256" key="4">
    <source>
        <dbReference type="ARBA" id="ARBA00023186"/>
    </source>
</evidence>
<dbReference type="GO" id="GO:0005737">
    <property type="term" value="C:cytoplasm"/>
    <property type="evidence" value="ECO:0007669"/>
    <property type="project" value="UniProtKB-SubCell"/>
</dbReference>
<reference evidence="8 9" key="1">
    <citation type="submission" date="2013-10" db="EMBL/GenBank/DDBJ databases">
        <title>Salinisphaera japonica YTM-1 Genome Sequencing.</title>
        <authorList>
            <person name="Lai Q."/>
            <person name="Li C."/>
            <person name="Shao Z."/>
        </authorList>
    </citation>
    <scope>NUCLEOTIDE SEQUENCE [LARGE SCALE GENOMIC DNA]</scope>
    <source>
        <strain evidence="8 9">YTM-1</strain>
    </source>
</reference>
<dbReference type="InterPro" id="IPR004029">
    <property type="entry name" value="UreE_N"/>
</dbReference>
<dbReference type="Pfam" id="PF05194">
    <property type="entry name" value="UreE_C"/>
    <property type="match status" value="1"/>
</dbReference>
<dbReference type="GO" id="GO:0006457">
    <property type="term" value="P:protein folding"/>
    <property type="evidence" value="ECO:0007669"/>
    <property type="project" value="InterPro"/>
</dbReference>
<dbReference type="SMART" id="SM00988">
    <property type="entry name" value="UreE_N"/>
    <property type="match status" value="1"/>
</dbReference>
<evidence type="ECO:0000259" key="7">
    <source>
        <dbReference type="SMART" id="SM00988"/>
    </source>
</evidence>
<dbReference type="GO" id="GO:0051082">
    <property type="term" value="F:unfolded protein binding"/>
    <property type="evidence" value="ECO:0007669"/>
    <property type="project" value="UniProtKB-UniRule"/>
</dbReference>
<keyword evidence="2 5" id="KW-0963">Cytoplasm</keyword>
<dbReference type="Proteomes" id="UP000285310">
    <property type="component" value="Unassembled WGS sequence"/>
</dbReference>
<comment type="function">
    <text evidence="5">Involved in urease metallocenter assembly. Binds nickel. Probably functions as a nickel donor during metallocenter assembly.</text>
</comment>
<dbReference type="AlphaFoldDB" id="A0A423Q163"/>
<dbReference type="CDD" id="cd00571">
    <property type="entry name" value="UreE"/>
    <property type="match status" value="1"/>
</dbReference>
<name>A0A423Q163_9GAMM</name>
<dbReference type="Gene3D" id="2.60.260.20">
    <property type="entry name" value="Urease metallochaperone UreE, N-terminal domain"/>
    <property type="match status" value="1"/>
</dbReference>
<dbReference type="Gene3D" id="3.30.70.790">
    <property type="entry name" value="UreE, C-terminal domain"/>
    <property type="match status" value="1"/>
</dbReference>
<dbReference type="InParanoid" id="A0A423Q163"/>
<evidence type="ECO:0000256" key="6">
    <source>
        <dbReference type="SAM" id="MobiDB-lite"/>
    </source>
</evidence>
<dbReference type="GO" id="GO:0019627">
    <property type="term" value="P:urea metabolic process"/>
    <property type="evidence" value="ECO:0007669"/>
    <property type="project" value="InterPro"/>
</dbReference>
<accession>A0A423Q163</accession>
<comment type="caution">
    <text evidence="8">The sequence shown here is derived from an EMBL/GenBank/DDBJ whole genome shotgun (WGS) entry which is preliminary data.</text>
</comment>
<dbReference type="HAMAP" id="MF_00822">
    <property type="entry name" value="UreE"/>
    <property type="match status" value="1"/>
</dbReference>
<sequence>MRDTKRPGNRAEPMIRLDRKQDAAPALIHTTVTLDFDARQKSRQRVVLDDGREAGIQLARGSVLVDGDVLTDAERSVCVRVAAAPEALSYVHCHDRLLLNRICYHLGNRHVPLQVTCEAVAYRHDHVLDAMVAGLGVTPRACCCAFQPEPGAYEGHAHAAGGHHHPHSHGHGHADHTAALDETPRQAHG</sequence>
<evidence type="ECO:0000313" key="8">
    <source>
        <dbReference type="EMBL" id="ROO31916.1"/>
    </source>
</evidence>
<keyword evidence="3 5" id="KW-0533">Nickel</keyword>
<feature type="compositionally biased region" description="Basic and acidic residues" evidence="6">
    <location>
        <begin position="172"/>
        <end position="189"/>
    </location>
</feature>
<dbReference type="EMBL" id="AYKG01000003">
    <property type="protein sequence ID" value="ROO31916.1"/>
    <property type="molecule type" value="Genomic_DNA"/>
</dbReference>
<dbReference type="Pfam" id="PF02814">
    <property type="entry name" value="UreE_N"/>
    <property type="match status" value="1"/>
</dbReference>
<organism evidence="8 9">
    <name type="scientific">Salinisphaera japonica YTM-1</name>
    <dbReference type="NCBI Taxonomy" id="1209778"/>
    <lineage>
        <taxon>Bacteria</taxon>
        <taxon>Pseudomonadati</taxon>
        <taxon>Pseudomonadota</taxon>
        <taxon>Gammaproteobacteria</taxon>
        <taxon>Salinisphaerales</taxon>
        <taxon>Salinisphaeraceae</taxon>
        <taxon>Salinisphaera</taxon>
    </lineage>
</organism>
<keyword evidence="9" id="KW-1185">Reference proteome</keyword>
<evidence type="ECO:0000313" key="9">
    <source>
        <dbReference type="Proteomes" id="UP000285310"/>
    </source>
</evidence>
<evidence type="ECO:0000256" key="3">
    <source>
        <dbReference type="ARBA" id="ARBA00022596"/>
    </source>
</evidence>
<dbReference type="GO" id="GO:0016151">
    <property type="term" value="F:nickel cation binding"/>
    <property type="evidence" value="ECO:0007669"/>
    <property type="project" value="UniProtKB-UniRule"/>
</dbReference>
<evidence type="ECO:0000256" key="2">
    <source>
        <dbReference type="ARBA" id="ARBA00022490"/>
    </source>
</evidence>
<keyword evidence="4 5" id="KW-0143">Chaperone</keyword>
<protein>
    <recommendedName>
        <fullName evidence="5">Urease accessory protein UreE</fullName>
    </recommendedName>
</protein>
<dbReference type="SUPFAM" id="SSF69287">
    <property type="entry name" value="Urease metallochaperone UreE, N-terminal domain"/>
    <property type="match status" value="1"/>
</dbReference>
<evidence type="ECO:0000256" key="1">
    <source>
        <dbReference type="ARBA" id="ARBA00004496"/>
    </source>
</evidence>
<dbReference type="InterPro" id="IPR007864">
    <property type="entry name" value="UreE_C_dom"/>
</dbReference>
<evidence type="ECO:0000256" key="5">
    <source>
        <dbReference type="HAMAP-Rule" id="MF_00822"/>
    </source>
</evidence>
<dbReference type="InterPro" id="IPR012406">
    <property type="entry name" value="UreE"/>
</dbReference>
<feature type="domain" description="UreE urease accessory N-terminal" evidence="7">
    <location>
        <begin position="14"/>
        <end position="78"/>
    </location>
</feature>
<dbReference type="NCBIfam" id="NF009751">
    <property type="entry name" value="PRK13261.1-1"/>
    <property type="match status" value="1"/>
</dbReference>